<feature type="transmembrane region" description="Helical" evidence="12">
    <location>
        <begin position="717"/>
        <end position="738"/>
    </location>
</feature>
<feature type="compositionally biased region" description="Polar residues" evidence="11">
    <location>
        <begin position="232"/>
        <end position="249"/>
    </location>
</feature>
<dbReference type="Proteomes" id="UP000008743">
    <property type="component" value="Unassembled WGS sequence"/>
</dbReference>
<comment type="similarity">
    <text evidence="2">Belongs to the CASP family.</text>
</comment>
<dbReference type="STRING" id="595528.A0A0D2VTG4"/>
<dbReference type="InterPro" id="IPR012955">
    <property type="entry name" value="CASP_C"/>
</dbReference>
<feature type="coiled-coil region" evidence="10">
    <location>
        <begin position="609"/>
        <end position="643"/>
    </location>
</feature>
<dbReference type="RefSeq" id="XP_004346859.1">
    <property type="nucleotide sequence ID" value="XM_004346809.2"/>
</dbReference>
<feature type="compositionally biased region" description="Pro residues" evidence="11">
    <location>
        <begin position="1"/>
        <end position="11"/>
    </location>
</feature>
<evidence type="ECO:0000256" key="11">
    <source>
        <dbReference type="SAM" id="MobiDB-lite"/>
    </source>
</evidence>
<keyword evidence="16" id="KW-1185">Reference proteome</keyword>
<dbReference type="AlphaFoldDB" id="A0A0D2VTG4"/>
<keyword evidence="6 12" id="KW-1133">Transmembrane helix</keyword>
<dbReference type="OMA" id="WQQEGFN"/>
<dbReference type="Pfam" id="PF25398">
    <property type="entry name" value="CUX1_N"/>
    <property type="match status" value="1"/>
</dbReference>
<evidence type="ECO:0000256" key="6">
    <source>
        <dbReference type="ARBA" id="ARBA00022989"/>
    </source>
</evidence>
<comment type="subcellular location">
    <subcellularLocation>
        <location evidence="1">Golgi apparatus membrane</location>
        <topology evidence="1">Single-pass type IV membrane protein</topology>
    </subcellularLocation>
</comment>
<sequence>MSSPAPSPSPSPSLLTSHSSHTHMQTTHSATAATGTAAAALNHSGSAPLLATSSSSAASTPGPTNANPAAAVAAVAEFWSTVVALPQLQRELDASAQVIADAQVEGDASRKRLVEFTREFRKTLSEETKTLIKPIMTKYQTEIDTLSKRGKSAETFLANVYRKLADAPDPLPALRETLALQQRMQSVRDLEVENRKLRETMDEYHKEIADVKNQDVTITRLKERVKELEQGIDQSVKSKSKAAEQQMQEEFSERERAVQQQKIELATRLGQQEGLASGLKSQLEIAQSQLMDFRARHEEELHAKASEVELLLSDLDRANTKVAAAERQADLLAAQIEELSKSSASGGSVGAPGIGALPSSELQARLTQLDLELHSKEKEISLLVEELHKHQVATTKAKQLHAQELEALEAHIEDVTANTERLEHELELRSDYEDIKKELSILKMIESSNHQNNLNSEPGGVTSGDTSTIAGKSIETLLLEKNRLLQSELTQLKVNLNLRNEEFALLHQAQEDKSKLISGQLALIAQLESDLMNMSSDTTRDPSAGNPVLQRSASSTNHVSLLLEATNGNGSAPETPDASMLVGGPVGFAAASSSDASSAGLLPIVAGQRDRFRQRNTELEVENRTLLQQMASLRADIDALRSDNVKMYEKVKFLQSYPTKASATGNDAIERYSTQYEEQLNPFREFHAQERQRKVQALNATERITLSMGRFIMSNKYARSFVFFYSIILHALVFLVLYKLSWSQACQDESAALCVDRFAVHMREEHHGQRR</sequence>
<dbReference type="PANTHER" id="PTHR14043">
    <property type="entry name" value="CCAAT DISPLACEMENT PROTEIN-RELATED"/>
    <property type="match status" value="1"/>
</dbReference>
<keyword evidence="4" id="KW-0813">Transport</keyword>
<dbReference type="GO" id="GO:0000139">
    <property type="term" value="C:Golgi membrane"/>
    <property type="evidence" value="ECO:0007669"/>
    <property type="project" value="UniProtKB-SubCell"/>
</dbReference>
<feature type="region of interest" description="Disordered" evidence="11">
    <location>
        <begin position="48"/>
        <end position="67"/>
    </location>
</feature>
<feature type="domain" description="CASP C-terminal" evidence="13">
    <location>
        <begin position="511"/>
        <end position="741"/>
    </location>
</feature>
<dbReference type="PhylomeDB" id="A0A0D2VTG4"/>
<evidence type="ECO:0000256" key="8">
    <source>
        <dbReference type="ARBA" id="ARBA00023054"/>
    </source>
</evidence>
<evidence type="ECO:0000313" key="16">
    <source>
        <dbReference type="Proteomes" id="UP000008743"/>
    </source>
</evidence>
<gene>
    <name evidence="15" type="ORF">CAOG_005174</name>
</gene>
<protein>
    <recommendedName>
        <fullName evidence="3">Protein CASP</fullName>
    </recommendedName>
</protein>
<dbReference type="InterPro" id="IPR057476">
    <property type="entry name" value="Cux_N"/>
</dbReference>
<evidence type="ECO:0000256" key="1">
    <source>
        <dbReference type="ARBA" id="ARBA00004409"/>
    </source>
</evidence>
<keyword evidence="5 12" id="KW-0812">Transmembrane</keyword>
<feature type="region of interest" description="Disordered" evidence="11">
    <location>
        <begin position="232"/>
        <end position="252"/>
    </location>
</feature>
<dbReference type="OrthoDB" id="10257567at2759"/>
<keyword evidence="7" id="KW-0333">Golgi apparatus</keyword>
<evidence type="ECO:0000256" key="3">
    <source>
        <dbReference type="ARBA" id="ARBA00018691"/>
    </source>
</evidence>
<dbReference type="FunCoup" id="A0A0D2VTG4">
    <property type="interactions" value="103"/>
</dbReference>
<name>A0A0D2VTG4_CAPO3</name>
<evidence type="ECO:0000256" key="4">
    <source>
        <dbReference type="ARBA" id="ARBA00022448"/>
    </source>
</evidence>
<feature type="domain" description="Cux N-terminal" evidence="14">
    <location>
        <begin position="70"/>
        <end position="180"/>
    </location>
</feature>
<feature type="compositionally biased region" description="Low complexity" evidence="11">
    <location>
        <begin position="12"/>
        <end position="33"/>
    </location>
</feature>
<dbReference type="InParanoid" id="A0A0D2VTG4"/>
<dbReference type="PANTHER" id="PTHR14043:SF2">
    <property type="entry name" value="HOMEOBOX PROTEIN CUT"/>
    <property type="match status" value="1"/>
</dbReference>
<dbReference type="GO" id="GO:0006891">
    <property type="term" value="P:intra-Golgi vesicle-mediated transport"/>
    <property type="evidence" value="ECO:0007669"/>
    <property type="project" value="InterPro"/>
</dbReference>
<dbReference type="Pfam" id="PF08172">
    <property type="entry name" value="CASP_C"/>
    <property type="match status" value="1"/>
</dbReference>
<proteinExistence type="inferred from homology"/>
<evidence type="ECO:0000256" key="9">
    <source>
        <dbReference type="ARBA" id="ARBA00023136"/>
    </source>
</evidence>
<evidence type="ECO:0000259" key="14">
    <source>
        <dbReference type="Pfam" id="PF25398"/>
    </source>
</evidence>
<evidence type="ECO:0000256" key="2">
    <source>
        <dbReference type="ARBA" id="ARBA00006415"/>
    </source>
</evidence>
<evidence type="ECO:0000256" key="7">
    <source>
        <dbReference type="ARBA" id="ARBA00023034"/>
    </source>
</evidence>
<feature type="region of interest" description="Disordered" evidence="11">
    <location>
        <begin position="1"/>
        <end position="33"/>
    </location>
</feature>
<evidence type="ECO:0000259" key="13">
    <source>
        <dbReference type="Pfam" id="PF08172"/>
    </source>
</evidence>
<reference evidence="16" key="1">
    <citation type="submission" date="2011-02" db="EMBL/GenBank/DDBJ databases">
        <title>The Genome Sequence of Capsaspora owczarzaki ATCC 30864.</title>
        <authorList>
            <person name="Russ C."/>
            <person name="Cuomo C."/>
            <person name="Burger G."/>
            <person name="Gray M.W."/>
            <person name="Holland P.W.H."/>
            <person name="King N."/>
            <person name="Lang F.B.F."/>
            <person name="Roger A.J."/>
            <person name="Ruiz-Trillo I."/>
            <person name="Young S.K."/>
            <person name="Zeng Q."/>
            <person name="Gargeya S."/>
            <person name="Alvarado L."/>
            <person name="Berlin A."/>
            <person name="Chapman S.B."/>
            <person name="Chen Z."/>
            <person name="Freedman E."/>
            <person name="Gellesch M."/>
            <person name="Goldberg J."/>
            <person name="Griggs A."/>
            <person name="Gujja S."/>
            <person name="Heilman E."/>
            <person name="Heiman D."/>
            <person name="Howarth C."/>
            <person name="Mehta T."/>
            <person name="Neiman D."/>
            <person name="Pearson M."/>
            <person name="Roberts A."/>
            <person name="Saif S."/>
            <person name="Shea T."/>
            <person name="Shenoy N."/>
            <person name="Sisk P."/>
            <person name="Stolte C."/>
            <person name="Sykes S."/>
            <person name="White J."/>
            <person name="Yandava C."/>
            <person name="Haas B."/>
            <person name="Nusbaum C."/>
            <person name="Birren B."/>
        </authorList>
    </citation>
    <scope>NUCLEOTIDE SEQUENCE</scope>
    <source>
        <strain evidence="16">ATCC 30864</strain>
    </source>
</reference>
<evidence type="ECO:0000256" key="10">
    <source>
        <dbReference type="SAM" id="Coils"/>
    </source>
</evidence>
<dbReference type="eggNOG" id="KOG0963">
    <property type="taxonomic scope" value="Eukaryota"/>
</dbReference>
<evidence type="ECO:0000256" key="12">
    <source>
        <dbReference type="SAM" id="Phobius"/>
    </source>
</evidence>
<feature type="coiled-coil region" evidence="10">
    <location>
        <begin position="308"/>
        <end position="425"/>
    </location>
</feature>
<evidence type="ECO:0000313" key="15">
    <source>
        <dbReference type="EMBL" id="KJE94542.1"/>
    </source>
</evidence>
<dbReference type="EMBL" id="KE346367">
    <property type="protein sequence ID" value="KJE94542.1"/>
    <property type="molecule type" value="Genomic_DNA"/>
</dbReference>
<evidence type="ECO:0000256" key="5">
    <source>
        <dbReference type="ARBA" id="ARBA00022692"/>
    </source>
</evidence>
<organism evidence="15 16">
    <name type="scientific">Capsaspora owczarzaki (strain ATCC 30864)</name>
    <dbReference type="NCBI Taxonomy" id="595528"/>
    <lineage>
        <taxon>Eukaryota</taxon>
        <taxon>Filasterea</taxon>
        <taxon>Capsaspora</taxon>
    </lineage>
</organism>
<keyword evidence="8 10" id="KW-0175">Coiled coil</keyword>
<keyword evidence="9 12" id="KW-0472">Membrane</keyword>
<accession>A0A0D2VTG4</accession>